<protein>
    <recommendedName>
        <fullName evidence="2">Thioesterase domain-containing protein</fullName>
    </recommendedName>
</protein>
<evidence type="ECO:0000313" key="1">
    <source>
        <dbReference type="EMBL" id="KKN95145.1"/>
    </source>
</evidence>
<comment type="caution">
    <text evidence="1">The sequence shown here is derived from an EMBL/GenBank/DDBJ whole genome shotgun (WGS) entry which is preliminary data.</text>
</comment>
<dbReference type="Gene3D" id="3.10.129.10">
    <property type="entry name" value="Hotdog Thioesterase"/>
    <property type="match status" value="1"/>
</dbReference>
<proteinExistence type="predicted"/>
<dbReference type="AlphaFoldDB" id="A0A0F9UPS3"/>
<sequence>MTPAEHPLPSAEICLTIPFHDVDMMQIVWHGHYVRYLEIARCALLEALDYDYNDMRESGFGWPVIDMRLRYVAPAIFTQEIAIEARLTEWENRLKIDYTIRDSATRKRLNRAWTVQVAVGVEDREMRLESPAVLREKIVAWQQRQV</sequence>
<evidence type="ECO:0008006" key="2">
    <source>
        <dbReference type="Google" id="ProtNLM"/>
    </source>
</evidence>
<dbReference type="EMBL" id="LAZR01000072">
    <property type="protein sequence ID" value="KKN95145.1"/>
    <property type="molecule type" value="Genomic_DNA"/>
</dbReference>
<name>A0A0F9UPS3_9ZZZZ</name>
<organism evidence="1">
    <name type="scientific">marine sediment metagenome</name>
    <dbReference type="NCBI Taxonomy" id="412755"/>
    <lineage>
        <taxon>unclassified sequences</taxon>
        <taxon>metagenomes</taxon>
        <taxon>ecological metagenomes</taxon>
    </lineage>
</organism>
<dbReference type="Pfam" id="PF13279">
    <property type="entry name" value="4HBT_2"/>
    <property type="match status" value="1"/>
</dbReference>
<dbReference type="CDD" id="cd00586">
    <property type="entry name" value="4HBT"/>
    <property type="match status" value="1"/>
</dbReference>
<gene>
    <name evidence="1" type="ORF">LCGC14_0179580</name>
</gene>
<accession>A0A0F9UPS3</accession>
<reference evidence="1" key="1">
    <citation type="journal article" date="2015" name="Nature">
        <title>Complex archaea that bridge the gap between prokaryotes and eukaryotes.</title>
        <authorList>
            <person name="Spang A."/>
            <person name="Saw J.H."/>
            <person name="Jorgensen S.L."/>
            <person name="Zaremba-Niedzwiedzka K."/>
            <person name="Martijn J."/>
            <person name="Lind A.E."/>
            <person name="van Eijk R."/>
            <person name="Schleper C."/>
            <person name="Guy L."/>
            <person name="Ettema T.J."/>
        </authorList>
    </citation>
    <scope>NUCLEOTIDE SEQUENCE</scope>
</reference>
<dbReference type="InterPro" id="IPR029069">
    <property type="entry name" value="HotDog_dom_sf"/>
</dbReference>
<dbReference type="SUPFAM" id="SSF54637">
    <property type="entry name" value="Thioesterase/thiol ester dehydrase-isomerase"/>
    <property type="match status" value="1"/>
</dbReference>